<evidence type="ECO:0000313" key="8">
    <source>
        <dbReference type="EMBL" id="CAH1398428.1"/>
    </source>
</evidence>
<dbReference type="SUPFAM" id="SSF103473">
    <property type="entry name" value="MFS general substrate transporter"/>
    <property type="match status" value="1"/>
</dbReference>
<keyword evidence="2" id="KW-0813">Transport</keyword>
<keyword evidence="4 6" id="KW-1133">Transmembrane helix</keyword>
<keyword evidence="9" id="KW-1185">Reference proteome</keyword>
<dbReference type="OrthoDB" id="6614022at2759"/>
<dbReference type="PANTHER" id="PTHR23511:SF35">
    <property type="entry name" value="MAJOR FACILITATOR SUPERFAMILY (MFS) PROFILE DOMAIN-CONTAINING PROTEIN"/>
    <property type="match status" value="1"/>
</dbReference>
<dbReference type="EMBL" id="OV725080">
    <property type="protein sequence ID" value="CAH1398428.1"/>
    <property type="molecule type" value="Genomic_DNA"/>
</dbReference>
<feature type="transmembrane region" description="Helical" evidence="6">
    <location>
        <begin position="478"/>
        <end position="497"/>
    </location>
</feature>
<sequence>MALEQKKIDVTLEEALTIAGTGRYTYYVVMAVGFTLFGGMLNIQALSTVLPVAGCDLQLTSSQKGTLTSITFAGMLLSGPFSGFFSDAFGRVRITFLGQSVSVFLMFLNSFAPDTTTLIIMNLINGFALTGAITPVYVLISEFCPQDCRAKALIICSTTATLANIYLPGMALLIMPLNIEIPIFGLLTFSSWRLFLLLSTIPNIVALILLWKLPETPKFLLVQGHSERTLEVLKTIYAVNQKKRKDEYPVANVILDSLDRSYECLKDEGNPVWSMVKQMISRTKLLFSRTYITYTLMSCILLFTQIGMYNIFILWLPEQLSRMNQYIEMNGEYKVTLCEIMMSTSSPVENIDDCILKFDFFSYGIILGILQLFMGIMVSFYAERIGKKLILTGFLFLSSGMSFSLLFSNMQYLIIAALITTTIFVSVTFPLTVTFMMDFYPTYIRSTASAVAMIFGRLGASGGNQIMGLLYDNHCEKAFYGISAILAATAAMCLFVLRKKS</sequence>
<dbReference type="AlphaFoldDB" id="A0A9P0HA50"/>
<dbReference type="InterPro" id="IPR036259">
    <property type="entry name" value="MFS_trans_sf"/>
</dbReference>
<reference evidence="8" key="1">
    <citation type="submission" date="2022-01" db="EMBL/GenBank/DDBJ databases">
        <authorList>
            <person name="King R."/>
        </authorList>
    </citation>
    <scope>NUCLEOTIDE SEQUENCE</scope>
</reference>
<proteinExistence type="predicted"/>
<evidence type="ECO:0000256" key="6">
    <source>
        <dbReference type="SAM" id="Phobius"/>
    </source>
</evidence>
<feature type="transmembrane region" description="Helical" evidence="6">
    <location>
        <begin position="66"/>
        <end position="85"/>
    </location>
</feature>
<dbReference type="PROSITE" id="PS50850">
    <property type="entry name" value="MFS"/>
    <property type="match status" value="1"/>
</dbReference>
<dbReference type="Proteomes" id="UP001152798">
    <property type="component" value="Chromosome 4"/>
</dbReference>
<dbReference type="InterPro" id="IPR020846">
    <property type="entry name" value="MFS_dom"/>
</dbReference>
<accession>A0A9P0HA50</accession>
<evidence type="ECO:0000256" key="5">
    <source>
        <dbReference type="ARBA" id="ARBA00023136"/>
    </source>
</evidence>
<keyword evidence="5 6" id="KW-0472">Membrane</keyword>
<feature type="transmembrane region" description="Helical" evidence="6">
    <location>
        <begin position="291"/>
        <end position="316"/>
    </location>
</feature>
<feature type="domain" description="Major facilitator superfamily (MFS) profile" evidence="7">
    <location>
        <begin position="28"/>
        <end position="501"/>
    </location>
</feature>
<evidence type="ECO:0000259" key="7">
    <source>
        <dbReference type="PROSITE" id="PS50850"/>
    </source>
</evidence>
<evidence type="ECO:0000256" key="3">
    <source>
        <dbReference type="ARBA" id="ARBA00022692"/>
    </source>
</evidence>
<evidence type="ECO:0000256" key="1">
    <source>
        <dbReference type="ARBA" id="ARBA00004141"/>
    </source>
</evidence>
<dbReference type="GO" id="GO:0022857">
    <property type="term" value="F:transmembrane transporter activity"/>
    <property type="evidence" value="ECO:0007669"/>
    <property type="project" value="InterPro"/>
</dbReference>
<feature type="transmembrane region" description="Helical" evidence="6">
    <location>
        <begin position="92"/>
        <end position="112"/>
    </location>
</feature>
<evidence type="ECO:0000256" key="2">
    <source>
        <dbReference type="ARBA" id="ARBA00022448"/>
    </source>
</evidence>
<dbReference type="Pfam" id="PF07690">
    <property type="entry name" value="MFS_1"/>
    <property type="match status" value="2"/>
</dbReference>
<protein>
    <recommendedName>
        <fullName evidence="7">Major facilitator superfamily (MFS) profile domain-containing protein</fullName>
    </recommendedName>
</protein>
<feature type="transmembrane region" description="Helical" evidence="6">
    <location>
        <begin position="152"/>
        <end position="174"/>
    </location>
</feature>
<feature type="transmembrane region" description="Helical" evidence="6">
    <location>
        <begin position="118"/>
        <end position="140"/>
    </location>
</feature>
<feature type="transmembrane region" description="Helical" evidence="6">
    <location>
        <begin position="194"/>
        <end position="211"/>
    </location>
</feature>
<feature type="transmembrane region" description="Helical" evidence="6">
    <location>
        <begin position="24"/>
        <end position="46"/>
    </location>
</feature>
<gene>
    <name evidence="8" type="ORF">NEZAVI_LOCUS8080</name>
</gene>
<name>A0A9P0HA50_NEZVI</name>
<comment type="subcellular location">
    <subcellularLocation>
        <location evidence="1">Membrane</location>
        <topology evidence="1">Multi-pass membrane protein</topology>
    </subcellularLocation>
</comment>
<keyword evidence="3 6" id="KW-0812">Transmembrane</keyword>
<dbReference type="Gene3D" id="1.20.1250.20">
    <property type="entry name" value="MFS general substrate transporter like domains"/>
    <property type="match status" value="1"/>
</dbReference>
<feature type="transmembrane region" description="Helical" evidence="6">
    <location>
        <begin position="360"/>
        <end position="382"/>
    </location>
</feature>
<evidence type="ECO:0000256" key="4">
    <source>
        <dbReference type="ARBA" id="ARBA00022989"/>
    </source>
</evidence>
<evidence type="ECO:0000313" key="9">
    <source>
        <dbReference type="Proteomes" id="UP001152798"/>
    </source>
</evidence>
<dbReference type="PANTHER" id="PTHR23511">
    <property type="entry name" value="SYNAPTIC VESICLE GLYCOPROTEIN 2"/>
    <property type="match status" value="1"/>
</dbReference>
<organism evidence="8 9">
    <name type="scientific">Nezara viridula</name>
    <name type="common">Southern green stink bug</name>
    <name type="synonym">Cimex viridulus</name>
    <dbReference type="NCBI Taxonomy" id="85310"/>
    <lineage>
        <taxon>Eukaryota</taxon>
        <taxon>Metazoa</taxon>
        <taxon>Ecdysozoa</taxon>
        <taxon>Arthropoda</taxon>
        <taxon>Hexapoda</taxon>
        <taxon>Insecta</taxon>
        <taxon>Pterygota</taxon>
        <taxon>Neoptera</taxon>
        <taxon>Paraneoptera</taxon>
        <taxon>Hemiptera</taxon>
        <taxon>Heteroptera</taxon>
        <taxon>Panheteroptera</taxon>
        <taxon>Pentatomomorpha</taxon>
        <taxon>Pentatomoidea</taxon>
        <taxon>Pentatomidae</taxon>
        <taxon>Pentatominae</taxon>
        <taxon>Nezara</taxon>
    </lineage>
</organism>
<dbReference type="InterPro" id="IPR011701">
    <property type="entry name" value="MFS"/>
</dbReference>
<feature type="transmembrane region" description="Helical" evidence="6">
    <location>
        <begin position="413"/>
        <end position="435"/>
    </location>
</feature>
<dbReference type="GO" id="GO:0016020">
    <property type="term" value="C:membrane"/>
    <property type="evidence" value="ECO:0007669"/>
    <property type="project" value="UniProtKB-SubCell"/>
</dbReference>
<feature type="transmembrane region" description="Helical" evidence="6">
    <location>
        <begin position="389"/>
        <end position="407"/>
    </location>
</feature>